<name>A0ABT2EIM9_9BACT</name>
<dbReference type="RefSeq" id="WP_018195815.1">
    <property type="nucleotide sequence ID" value="NZ_CP130454.1"/>
</dbReference>
<evidence type="ECO:0008006" key="3">
    <source>
        <dbReference type="Google" id="ProtNLM"/>
    </source>
</evidence>
<evidence type="ECO:0000313" key="2">
    <source>
        <dbReference type="Proteomes" id="UP001204798"/>
    </source>
</evidence>
<gene>
    <name evidence="1" type="ORF">M2350_000082</name>
</gene>
<evidence type="ECO:0000313" key="1">
    <source>
        <dbReference type="EMBL" id="MCS3917685.1"/>
    </source>
</evidence>
<protein>
    <recommendedName>
        <fullName evidence="3">DUF5678 domain-containing protein</fullName>
    </recommendedName>
</protein>
<sequence>MAEQKTLVTVKPVKVSEIVRKGMAIYEQLKSQLEREHWGKYVVIEPDSGDYEIAPTHTEALFRLRERHPDKVFFSRRIGFLDKKRW</sequence>
<accession>A0ABT2EIM9</accession>
<organism evidence="1 2">
    <name type="scientific">Candidatus Fervidibacter sacchari</name>
    <dbReference type="NCBI Taxonomy" id="1448929"/>
    <lineage>
        <taxon>Bacteria</taxon>
        <taxon>Candidatus Fervidibacterota</taxon>
        <taxon>Candidatus Fervidibacter</taxon>
    </lineage>
</organism>
<dbReference type="EMBL" id="JANUCP010000001">
    <property type="protein sequence ID" value="MCS3917685.1"/>
    <property type="molecule type" value="Genomic_DNA"/>
</dbReference>
<keyword evidence="2" id="KW-1185">Reference proteome</keyword>
<dbReference type="Proteomes" id="UP001204798">
    <property type="component" value="Unassembled WGS sequence"/>
</dbReference>
<proteinExistence type="predicted"/>
<reference evidence="1 2" key="1">
    <citation type="submission" date="2022-08" db="EMBL/GenBank/DDBJ databases">
        <title>Bacterial and archaeal communities from various locations to study Microbial Dark Matter (Phase II).</title>
        <authorList>
            <person name="Stepanauskas R."/>
        </authorList>
    </citation>
    <scope>NUCLEOTIDE SEQUENCE [LARGE SCALE GENOMIC DNA]</scope>
    <source>
        <strain evidence="1 2">PD1</strain>
    </source>
</reference>
<comment type="caution">
    <text evidence="1">The sequence shown here is derived from an EMBL/GenBank/DDBJ whole genome shotgun (WGS) entry which is preliminary data.</text>
</comment>